<feature type="non-terminal residue" evidence="2">
    <location>
        <position position="1"/>
    </location>
</feature>
<comment type="caution">
    <text evidence="2">The sequence shown here is derived from an EMBL/GenBank/DDBJ whole genome shotgun (WGS) entry which is preliminary data.</text>
</comment>
<organism evidence="2">
    <name type="scientific">marine sediment metagenome</name>
    <dbReference type="NCBI Taxonomy" id="412755"/>
    <lineage>
        <taxon>unclassified sequences</taxon>
        <taxon>metagenomes</taxon>
        <taxon>ecological metagenomes</taxon>
    </lineage>
</organism>
<reference evidence="2" key="1">
    <citation type="journal article" date="2014" name="Front. Microbiol.">
        <title>High frequency of phylogenetically diverse reductive dehalogenase-homologous genes in deep subseafloor sedimentary metagenomes.</title>
        <authorList>
            <person name="Kawai M."/>
            <person name="Futagami T."/>
            <person name="Toyoda A."/>
            <person name="Takaki Y."/>
            <person name="Nishi S."/>
            <person name="Hori S."/>
            <person name="Arai W."/>
            <person name="Tsubouchi T."/>
            <person name="Morono Y."/>
            <person name="Uchiyama I."/>
            <person name="Ito T."/>
            <person name="Fujiyama A."/>
            <person name="Inagaki F."/>
            <person name="Takami H."/>
        </authorList>
    </citation>
    <scope>NUCLEOTIDE SEQUENCE</scope>
    <source>
        <strain evidence="2">Expedition CK06-06</strain>
    </source>
</reference>
<gene>
    <name evidence="2" type="ORF">S01H4_29110</name>
</gene>
<evidence type="ECO:0000313" key="2">
    <source>
        <dbReference type="EMBL" id="GAG76497.1"/>
    </source>
</evidence>
<keyword evidence="1" id="KW-1133">Transmembrane helix</keyword>
<keyword evidence="1" id="KW-0812">Transmembrane</keyword>
<feature type="transmembrane region" description="Helical" evidence="1">
    <location>
        <begin position="95"/>
        <end position="113"/>
    </location>
</feature>
<name>X1B5F2_9ZZZZ</name>
<dbReference type="AlphaFoldDB" id="X1B5F2"/>
<protein>
    <recommendedName>
        <fullName evidence="3">PHP domain-containing protein</fullName>
    </recommendedName>
</protein>
<feature type="non-terminal residue" evidence="2">
    <location>
        <position position="118"/>
    </location>
</feature>
<proteinExistence type="predicted"/>
<keyword evidence="1" id="KW-0472">Membrane</keyword>
<evidence type="ECO:0008006" key="3">
    <source>
        <dbReference type="Google" id="ProtNLM"/>
    </source>
</evidence>
<accession>X1B5F2</accession>
<dbReference type="EMBL" id="BART01014707">
    <property type="protein sequence ID" value="GAG76497.1"/>
    <property type="molecule type" value="Genomic_DNA"/>
</dbReference>
<sequence>QQIRDYCLSNNLTCMGGSDIHTNEDLNTFIKLKLVDPTNFSITNVFETLKNNTHEVIAINLNPEIVDFPGDLNDFGFYVLEDYINYILNIDVFQALSWIIWSGLIYLIFCFSYRKIKK</sequence>
<evidence type="ECO:0000256" key="1">
    <source>
        <dbReference type="SAM" id="Phobius"/>
    </source>
</evidence>